<keyword evidence="6" id="KW-0175">Coiled coil</keyword>
<dbReference type="Proteomes" id="UP000218238">
    <property type="component" value="Unassembled WGS sequence"/>
</dbReference>
<sequence length="348" mass="39147">MKNKQATKALASSQVAEVNRDMQATEQYYDERLKALGRIIERQATQLANTAELLEQTTLQKEKLNETLKELRATQTQLIQGEKMAGLGQLVAGIAHEINNPINFIYGNLSHLGDYAEHLIRLLSLYQQEFPETGQEIKALARKIDLNYIVEDLPMTLDSMQIGAERILQLIASLRTFSRLDHAEIKPVDIHEGIDSTLLILQHRMRATPTLPTIEVIKKYGELPKVECYAAELNQVFMNILGNAIDALEDKCKNRQCKNPQIIIHTNKLDAKTIIICVSDNGCGISEDMRSRIFDPFFTTKEPGKGTGLGLSISYQIIVEKHGGQIEYFSKPGKSTGFWIEIPIKHSC</sequence>
<keyword evidence="3" id="KW-0597">Phosphoprotein</keyword>
<dbReference type="SUPFAM" id="SSF47384">
    <property type="entry name" value="Homodimeric domain of signal transducing histidine kinase"/>
    <property type="match status" value="1"/>
</dbReference>
<dbReference type="Gene3D" id="1.10.287.130">
    <property type="match status" value="1"/>
</dbReference>
<evidence type="ECO:0000256" key="2">
    <source>
        <dbReference type="ARBA" id="ARBA00012438"/>
    </source>
</evidence>
<evidence type="ECO:0000313" key="8">
    <source>
        <dbReference type="EMBL" id="PAX49834.1"/>
    </source>
</evidence>
<keyword evidence="9" id="KW-1185">Reference proteome</keyword>
<evidence type="ECO:0000256" key="3">
    <source>
        <dbReference type="ARBA" id="ARBA00022553"/>
    </source>
</evidence>
<evidence type="ECO:0000259" key="7">
    <source>
        <dbReference type="PROSITE" id="PS50109"/>
    </source>
</evidence>
<evidence type="ECO:0000256" key="4">
    <source>
        <dbReference type="ARBA" id="ARBA00022777"/>
    </source>
</evidence>
<dbReference type="PRINTS" id="PR00344">
    <property type="entry name" value="BCTRLSENSOR"/>
</dbReference>
<feature type="coiled-coil region" evidence="6">
    <location>
        <begin position="47"/>
        <end position="74"/>
    </location>
</feature>
<dbReference type="SUPFAM" id="SSF55874">
    <property type="entry name" value="ATPase domain of HSP90 chaperone/DNA topoisomerase II/histidine kinase"/>
    <property type="match status" value="1"/>
</dbReference>
<dbReference type="SMART" id="SM00387">
    <property type="entry name" value="HATPase_c"/>
    <property type="match status" value="1"/>
</dbReference>
<accession>A0A2A2TAZ6</accession>
<dbReference type="GO" id="GO:0000155">
    <property type="term" value="F:phosphorelay sensor kinase activity"/>
    <property type="evidence" value="ECO:0007669"/>
    <property type="project" value="InterPro"/>
</dbReference>
<protein>
    <recommendedName>
        <fullName evidence="2">histidine kinase</fullName>
        <ecNumber evidence="2">2.7.13.3</ecNumber>
    </recommendedName>
</protein>
<dbReference type="Gene3D" id="3.30.565.10">
    <property type="entry name" value="Histidine kinase-like ATPase, C-terminal domain"/>
    <property type="match status" value="1"/>
</dbReference>
<dbReference type="InterPro" id="IPR005467">
    <property type="entry name" value="His_kinase_dom"/>
</dbReference>
<keyword evidence="4" id="KW-0418">Kinase</keyword>
<gene>
    <name evidence="8" type="ORF">CK510_27520</name>
</gene>
<evidence type="ECO:0000256" key="1">
    <source>
        <dbReference type="ARBA" id="ARBA00000085"/>
    </source>
</evidence>
<dbReference type="CDD" id="cd00082">
    <property type="entry name" value="HisKA"/>
    <property type="match status" value="1"/>
</dbReference>
<keyword evidence="4" id="KW-0808">Transferase</keyword>
<name>A0A2A2TAZ6_9CYAN</name>
<dbReference type="AlphaFoldDB" id="A0A2A2TAZ6"/>
<feature type="domain" description="Histidine kinase" evidence="7">
    <location>
        <begin position="93"/>
        <end position="346"/>
    </location>
</feature>
<dbReference type="EMBL" id="NTFS01000516">
    <property type="protein sequence ID" value="PAX49834.1"/>
    <property type="molecule type" value="Genomic_DNA"/>
</dbReference>
<reference evidence="8 9" key="1">
    <citation type="submission" date="2017-08" db="EMBL/GenBank/DDBJ databases">
        <title>Draft genome sequence of filamentous cyanobacterium Calothrix elsteri CCALA 953.</title>
        <authorList>
            <person name="Gagunashvili A.N."/>
            <person name="Elster J."/>
            <person name="Andresson O.S."/>
        </authorList>
    </citation>
    <scope>NUCLEOTIDE SEQUENCE [LARGE SCALE GENOMIC DNA]</scope>
    <source>
        <strain evidence="8 9">CCALA 953</strain>
    </source>
</reference>
<proteinExistence type="predicted"/>
<keyword evidence="5" id="KW-0902">Two-component regulatory system</keyword>
<dbReference type="InterPro" id="IPR036097">
    <property type="entry name" value="HisK_dim/P_sf"/>
</dbReference>
<dbReference type="PROSITE" id="PS50109">
    <property type="entry name" value="HIS_KIN"/>
    <property type="match status" value="1"/>
</dbReference>
<dbReference type="InterPro" id="IPR004358">
    <property type="entry name" value="Sig_transdc_His_kin-like_C"/>
</dbReference>
<dbReference type="PANTHER" id="PTHR43065:SF50">
    <property type="entry name" value="HISTIDINE KINASE"/>
    <property type="match status" value="1"/>
</dbReference>
<dbReference type="EC" id="2.7.13.3" evidence="2"/>
<dbReference type="OrthoDB" id="9773246at2"/>
<dbReference type="PANTHER" id="PTHR43065">
    <property type="entry name" value="SENSOR HISTIDINE KINASE"/>
    <property type="match status" value="1"/>
</dbReference>
<dbReference type="Pfam" id="PF00512">
    <property type="entry name" value="HisKA"/>
    <property type="match status" value="1"/>
</dbReference>
<organism evidence="8 9">
    <name type="scientific">Brunnivagina elsteri CCALA 953</name>
    <dbReference type="NCBI Taxonomy" id="987040"/>
    <lineage>
        <taxon>Bacteria</taxon>
        <taxon>Bacillati</taxon>
        <taxon>Cyanobacteriota</taxon>
        <taxon>Cyanophyceae</taxon>
        <taxon>Nostocales</taxon>
        <taxon>Calotrichaceae</taxon>
        <taxon>Brunnivagina</taxon>
    </lineage>
</organism>
<evidence type="ECO:0000256" key="6">
    <source>
        <dbReference type="SAM" id="Coils"/>
    </source>
</evidence>
<comment type="catalytic activity">
    <reaction evidence="1">
        <text>ATP + protein L-histidine = ADP + protein N-phospho-L-histidine.</text>
        <dbReference type="EC" id="2.7.13.3"/>
    </reaction>
</comment>
<dbReference type="InterPro" id="IPR003594">
    <property type="entry name" value="HATPase_dom"/>
</dbReference>
<evidence type="ECO:0000313" key="9">
    <source>
        <dbReference type="Proteomes" id="UP000218238"/>
    </source>
</evidence>
<dbReference type="InterPro" id="IPR003661">
    <property type="entry name" value="HisK_dim/P_dom"/>
</dbReference>
<comment type="caution">
    <text evidence="8">The sequence shown here is derived from an EMBL/GenBank/DDBJ whole genome shotgun (WGS) entry which is preliminary data.</text>
</comment>
<evidence type="ECO:0000256" key="5">
    <source>
        <dbReference type="ARBA" id="ARBA00023012"/>
    </source>
</evidence>
<dbReference type="Pfam" id="PF02518">
    <property type="entry name" value="HATPase_c"/>
    <property type="match status" value="1"/>
</dbReference>
<dbReference type="InterPro" id="IPR036890">
    <property type="entry name" value="HATPase_C_sf"/>
</dbReference>
<dbReference type="SMART" id="SM00388">
    <property type="entry name" value="HisKA"/>
    <property type="match status" value="1"/>
</dbReference>